<dbReference type="EMBL" id="CZQA01000001">
    <property type="protein sequence ID" value="CUS31972.1"/>
    <property type="molecule type" value="Genomic_DNA"/>
</dbReference>
<accession>A0A0S4L826</accession>
<name>A0A0S4L826_9BACT</name>
<dbReference type="AlphaFoldDB" id="A0A0S4L826"/>
<keyword evidence="2" id="KW-0812">Transmembrane</keyword>
<evidence type="ECO:0000256" key="1">
    <source>
        <dbReference type="SAM" id="MobiDB-lite"/>
    </source>
</evidence>
<evidence type="ECO:0000256" key="2">
    <source>
        <dbReference type="SAM" id="Phobius"/>
    </source>
</evidence>
<dbReference type="OrthoDB" id="9779114at2"/>
<evidence type="ECO:0000259" key="3">
    <source>
        <dbReference type="Pfam" id="PF09335"/>
    </source>
</evidence>
<feature type="region of interest" description="Disordered" evidence="1">
    <location>
        <begin position="1"/>
        <end position="31"/>
    </location>
</feature>
<evidence type="ECO:0000313" key="5">
    <source>
        <dbReference type="Proteomes" id="UP000199032"/>
    </source>
</evidence>
<feature type="domain" description="VTT" evidence="3">
    <location>
        <begin position="102"/>
        <end position="218"/>
    </location>
</feature>
<feature type="transmembrane region" description="Helical" evidence="2">
    <location>
        <begin position="166"/>
        <end position="186"/>
    </location>
</feature>
<dbReference type="PANTHER" id="PTHR46826:SF1">
    <property type="entry name" value="TVP38_TMEM64 FAMILY MEMBRANE PROTEIN YDJX"/>
    <property type="match status" value="1"/>
</dbReference>
<dbReference type="STRING" id="1742972.COMA1_10355"/>
<dbReference type="InterPro" id="IPR032816">
    <property type="entry name" value="VTT_dom"/>
</dbReference>
<dbReference type="Proteomes" id="UP000199032">
    <property type="component" value="Unassembled WGS sequence"/>
</dbReference>
<feature type="transmembrane region" description="Helical" evidence="2">
    <location>
        <begin position="82"/>
        <end position="110"/>
    </location>
</feature>
<gene>
    <name evidence="4" type="ORF">COMA1_10355</name>
</gene>
<proteinExistence type="predicted"/>
<protein>
    <recommendedName>
        <fullName evidence="3">VTT domain-containing protein</fullName>
    </recommendedName>
</protein>
<keyword evidence="5" id="KW-1185">Reference proteome</keyword>
<dbReference type="PANTHER" id="PTHR46826">
    <property type="match status" value="1"/>
</dbReference>
<keyword evidence="2" id="KW-0472">Membrane</keyword>
<keyword evidence="2" id="KW-1133">Transmembrane helix</keyword>
<feature type="transmembrane region" description="Helical" evidence="2">
    <location>
        <begin position="198"/>
        <end position="217"/>
    </location>
</feature>
<feature type="transmembrane region" description="Helical" evidence="2">
    <location>
        <begin position="40"/>
        <end position="62"/>
    </location>
</feature>
<dbReference type="InterPro" id="IPR053240">
    <property type="entry name" value="VTT_domain"/>
</dbReference>
<evidence type="ECO:0000313" key="4">
    <source>
        <dbReference type="EMBL" id="CUS31972.1"/>
    </source>
</evidence>
<reference evidence="4 5" key="1">
    <citation type="submission" date="2015-10" db="EMBL/GenBank/DDBJ databases">
        <authorList>
            <person name="Gilbert D.G."/>
        </authorList>
    </citation>
    <scope>NUCLEOTIDE SEQUENCE [LARGE SCALE GENOMIC DNA]</scope>
    <source>
        <strain evidence="4">COMA1</strain>
    </source>
</reference>
<sequence length="260" mass="27555">METPCADGPQPQIETHDPIPPLDQDTPSSTSTKAHLSGKVILALVIGLAIGAFFYFDLGRFLSLDALKDNRDHLLAFTEANYVAAVGVFIAAYAIVTGLSLPGAVILTLAGGFTFGAVLGTVFVNLGATTGATLAFFTARYVLRDTVERKFGTSLKPFQEGFTKNAFSYLLTLRLIPLFPFFVVNLVSGLTRVRAGTYIGATALGIIPGSFVYAYAGRQLGTINSLKEIASPNVIGAFVLLGLLALIPVVYKRFAAKPAS</sequence>
<feature type="transmembrane region" description="Helical" evidence="2">
    <location>
        <begin position="229"/>
        <end position="251"/>
    </location>
</feature>
<dbReference type="Pfam" id="PF09335">
    <property type="entry name" value="VTT_dom"/>
    <property type="match status" value="1"/>
</dbReference>
<dbReference type="RefSeq" id="WP_090742880.1">
    <property type="nucleotide sequence ID" value="NZ_CZQA01000001.1"/>
</dbReference>
<feature type="transmembrane region" description="Helical" evidence="2">
    <location>
        <begin position="122"/>
        <end position="143"/>
    </location>
</feature>
<organism evidence="4 5">
    <name type="scientific">Candidatus Nitrospira nitrosa</name>
    <dbReference type="NCBI Taxonomy" id="1742972"/>
    <lineage>
        <taxon>Bacteria</taxon>
        <taxon>Pseudomonadati</taxon>
        <taxon>Nitrospirota</taxon>
        <taxon>Nitrospiria</taxon>
        <taxon>Nitrospirales</taxon>
        <taxon>Nitrospiraceae</taxon>
        <taxon>Nitrospira</taxon>
    </lineage>
</organism>